<feature type="transmembrane region" description="Helical" evidence="2">
    <location>
        <begin position="135"/>
        <end position="158"/>
    </location>
</feature>
<dbReference type="GeneID" id="14873738"/>
<keyword evidence="3" id="KW-0732">Signal</keyword>
<keyword evidence="2" id="KW-0472">Membrane</keyword>
<organism evidence="5 6">
    <name type="scientific">Cavenderia fasciculata</name>
    <name type="common">Slime mold</name>
    <name type="synonym">Dictyostelium fasciculatum</name>
    <dbReference type="NCBI Taxonomy" id="261658"/>
    <lineage>
        <taxon>Eukaryota</taxon>
        <taxon>Amoebozoa</taxon>
        <taxon>Evosea</taxon>
        <taxon>Eumycetozoa</taxon>
        <taxon>Dictyostelia</taxon>
        <taxon>Acytosteliales</taxon>
        <taxon>Cavenderiaceae</taxon>
        <taxon>Cavenderia</taxon>
    </lineage>
</organism>
<dbReference type="AlphaFoldDB" id="F4PT75"/>
<feature type="transmembrane region" description="Helical" evidence="2">
    <location>
        <begin position="522"/>
        <end position="544"/>
    </location>
</feature>
<keyword evidence="2" id="KW-0812">Transmembrane</keyword>
<dbReference type="EMBL" id="GL883010">
    <property type="protein sequence ID" value="EGG20811.1"/>
    <property type="molecule type" value="Genomic_DNA"/>
</dbReference>
<sequence>MELGLIIILLSFLPPSSGSSFSVTVATRGLAEEVIIDQTKSYSLPSFVVFEHASQIQIDTSTMDSSISSGGDFFLATPSIDSADGSGGGVMEINTYWSKELIVLSYLVSVLGSYTSLQCLAQLTSTSNKIFRQLFLTIGSVSLGGVTIWSMHFIGMMACHFNVPVSYDKWLTFLSGAVAVLSCRLGLLLLTVEIPQVIVNYLNRRKSKQYNTIEESMIIDMDHNHQQHCQQQQQIGNVFSLDGNTVLQSDHQSYCIEMTMLNHQSTSITSSPIINRRLVSGDTANSNSNSSSNSNSNSPFHSSSPLFECNLNNINLNDHNNNNNNNNHNNGNNHNNNNNNNNHNNNNHNNNNHNNNNNNGNNGNNKKKIPKKGIIPLSQSDIQHIVNINELIDIKQQQQRKDSQSGKYSPLIGSSLFELDDNNDNNTLKRELKSQKRMSSMLDPSQYNQNVVIRLILASFFTSCGIFSMHYLGMAGMQMNAMMSYNRGLVFLSFIIAWISSIVSLNIATFSFSHLQHLVSGLFMGLGVCGMHYVGMLSVSYTFVDKGLIIADDKDSIALTVSILSLFTCFLIIGVTSFANQRIRDKLILLASELDIERKKSDVLLNSILPIRMSNF</sequence>
<keyword evidence="6" id="KW-1185">Reference proteome</keyword>
<proteinExistence type="predicted"/>
<feature type="transmembrane region" description="Helical" evidence="2">
    <location>
        <begin position="451"/>
        <end position="469"/>
    </location>
</feature>
<evidence type="ECO:0000313" key="6">
    <source>
        <dbReference type="Proteomes" id="UP000007797"/>
    </source>
</evidence>
<dbReference type="InterPro" id="IPR005330">
    <property type="entry name" value="MHYT_dom"/>
</dbReference>
<evidence type="ECO:0000256" key="3">
    <source>
        <dbReference type="SAM" id="SignalP"/>
    </source>
</evidence>
<dbReference type="Pfam" id="PF03707">
    <property type="entry name" value="MHYT"/>
    <property type="match status" value="2"/>
</dbReference>
<evidence type="ECO:0000256" key="2">
    <source>
        <dbReference type="SAM" id="Phobius"/>
    </source>
</evidence>
<feature type="chain" id="PRO_5003320299" description="MHYT domain-containing protein" evidence="3">
    <location>
        <begin position="19"/>
        <end position="616"/>
    </location>
</feature>
<feature type="transmembrane region" description="Helical" evidence="2">
    <location>
        <begin position="556"/>
        <end position="579"/>
    </location>
</feature>
<feature type="signal peptide" evidence="3">
    <location>
        <begin position="1"/>
        <end position="18"/>
    </location>
</feature>
<evidence type="ECO:0000256" key="1">
    <source>
        <dbReference type="SAM" id="MobiDB-lite"/>
    </source>
</evidence>
<dbReference type="PANTHER" id="PTHR35152">
    <property type="entry name" value="DOMAIN SIGNALLING PROTEIN, PUTATIVE (AFU_ORTHOLOGUE AFUA_5G11310)-RELATED"/>
    <property type="match status" value="1"/>
</dbReference>
<dbReference type="PANTHER" id="PTHR35152:SF1">
    <property type="entry name" value="DOMAIN SIGNALLING PROTEIN, PUTATIVE (AFU_ORTHOLOGUE AFUA_5G11310)-RELATED"/>
    <property type="match status" value="1"/>
</dbReference>
<reference evidence="6" key="1">
    <citation type="journal article" date="2011" name="Genome Res.">
        <title>Phylogeny-wide analysis of social amoeba genomes highlights ancient origins for complex intercellular communication.</title>
        <authorList>
            <person name="Heidel A.J."/>
            <person name="Lawal H.M."/>
            <person name="Felder M."/>
            <person name="Schilde C."/>
            <person name="Helps N.R."/>
            <person name="Tunggal B."/>
            <person name="Rivero F."/>
            <person name="John U."/>
            <person name="Schleicher M."/>
            <person name="Eichinger L."/>
            <person name="Platzer M."/>
            <person name="Noegel A.A."/>
            <person name="Schaap P."/>
            <person name="Gloeckner G."/>
        </authorList>
    </citation>
    <scope>NUCLEOTIDE SEQUENCE [LARGE SCALE GENOMIC DNA]</scope>
    <source>
        <strain evidence="6">SH3</strain>
    </source>
</reference>
<gene>
    <name evidence="5" type="ORF">DFA_00676</name>
</gene>
<accession>F4PT75</accession>
<protein>
    <recommendedName>
        <fullName evidence="4">MHYT domain-containing protein</fullName>
    </recommendedName>
</protein>
<evidence type="ECO:0000313" key="5">
    <source>
        <dbReference type="EMBL" id="EGG20811.1"/>
    </source>
</evidence>
<feature type="compositionally biased region" description="Low complexity" evidence="1">
    <location>
        <begin position="285"/>
        <end position="364"/>
    </location>
</feature>
<dbReference type="KEGG" id="dfa:DFA_00676"/>
<feature type="transmembrane region" description="Helical" evidence="2">
    <location>
        <begin position="170"/>
        <end position="199"/>
    </location>
</feature>
<evidence type="ECO:0000259" key="4">
    <source>
        <dbReference type="Pfam" id="PF03707"/>
    </source>
</evidence>
<keyword evidence="2" id="KW-1133">Transmembrane helix</keyword>
<dbReference type="OMA" id="QHIVNIN"/>
<dbReference type="RefSeq" id="XP_004358661.1">
    <property type="nucleotide sequence ID" value="XM_004358604.1"/>
</dbReference>
<feature type="domain" description="MHYT" evidence="4">
    <location>
        <begin position="145"/>
        <end position="191"/>
    </location>
</feature>
<feature type="region of interest" description="Disordered" evidence="1">
    <location>
        <begin position="280"/>
        <end position="371"/>
    </location>
</feature>
<feature type="domain" description="MHYT" evidence="4">
    <location>
        <begin position="464"/>
        <end position="519"/>
    </location>
</feature>
<dbReference type="OrthoDB" id="60033at2759"/>
<feature type="transmembrane region" description="Helical" evidence="2">
    <location>
        <begin position="101"/>
        <end position="123"/>
    </location>
</feature>
<feature type="transmembrane region" description="Helical" evidence="2">
    <location>
        <begin position="489"/>
        <end position="510"/>
    </location>
</feature>
<name>F4PT75_CACFS</name>
<dbReference type="Proteomes" id="UP000007797">
    <property type="component" value="Unassembled WGS sequence"/>
</dbReference>